<dbReference type="InterPro" id="IPR052230">
    <property type="entry name" value="DNA_polymerase_eta"/>
</dbReference>
<dbReference type="InterPro" id="IPR017961">
    <property type="entry name" value="DNA_pol_Y-fam_little_finger"/>
</dbReference>
<feature type="region of interest" description="Disordered" evidence="12">
    <location>
        <begin position="487"/>
        <end position="526"/>
    </location>
</feature>
<accession>A0AAD9A371</accession>
<evidence type="ECO:0000256" key="5">
    <source>
        <dbReference type="ARBA" id="ARBA00022763"/>
    </source>
</evidence>
<dbReference type="GO" id="GO:0003684">
    <property type="term" value="F:damaged DNA binding"/>
    <property type="evidence" value="ECO:0007669"/>
    <property type="project" value="InterPro"/>
</dbReference>
<evidence type="ECO:0000313" key="15">
    <source>
        <dbReference type="EMBL" id="KAK1840260.1"/>
    </source>
</evidence>
<sequence length="567" mass="63588">MSDDTGASPAHPTAPSSQFTYRDLQFLSQSSPESPLRVVALVDYDSFYAQYETLRLGLPPSKPLAVRQWNAIIALNYAAKERGVKRIMSADEARRICPDIVLQHVPTWREGDDRWRYRDDVLDHLKTDKASLDPYRGVSRKTMHLVRKLLPAKPAPTIERAGVDEFYLDLSAQVHRTLVERFPTLTPTNKSLDNYLPLPAADTALQWRKDEIMMPADLQDPDDVLDWDDVVLSIGGSIVRHIREEIKKQLQLTTSAGISCNKMLAKAASRMNKPAGQTILRRKSIPIIMPTLKATSLSGLGRQLGQKVVKTFGSDNIRDLLQVSLTEMRSQLGAEDGQWVYNAIRGDEKGPVRPRSEVQSLLAAKTFIPKAENLQQADKWLRIFAADLESRLHDLDLDSEVPRRPRTIAVHHHINGRFGPTRSKQAPISPQIEINKESIFTMLHELLRDLTEHGESWPCLGVSVSMSNLDSGLPAPQTGRITSFFATDNSRSPRKRGREEDVCDAPGSPAKRQTVASSDAYKSPDATENVTEEHYYMCPNCGEAVQPSDVLEHLDWHVAMEVQNQQS</sequence>
<dbReference type="Pfam" id="PF18439">
    <property type="entry name" value="zf_UBZ"/>
    <property type="match status" value="1"/>
</dbReference>
<dbReference type="GO" id="GO:0070987">
    <property type="term" value="P:error-free translesion synthesis"/>
    <property type="evidence" value="ECO:0007669"/>
    <property type="project" value="UniProtKB-ARBA"/>
</dbReference>
<dbReference type="PROSITE" id="PS50173">
    <property type="entry name" value="UMUC"/>
    <property type="match status" value="1"/>
</dbReference>
<evidence type="ECO:0000259" key="13">
    <source>
        <dbReference type="PROSITE" id="PS50173"/>
    </source>
</evidence>
<keyword evidence="16" id="KW-1185">Reference proteome</keyword>
<keyword evidence="7" id="KW-0862">Zinc</keyword>
<dbReference type="Gene3D" id="3.40.1170.60">
    <property type="match status" value="1"/>
</dbReference>
<dbReference type="GO" id="GO:0005657">
    <property type="term" value="C:replication fork"/>
    <property type="evidence" value="ECO:0007669"/>
    <property type="project" value="UniProtKB-ARBA"/>
</dbReference>
<evidence type="ECO:0000256" key="10">
    <source>
        <dbReference type="ARBA" id="ARBA00023242"/>
    </source>
</evidence>
<dbReference type="GO" id="GO:0005634">
    <property type="term" value="C:nucleus"/>
    <property type="evidence" value="ECO:0007669"/>
    <property type="project" value="UniProtKB-SubCell"/>
</dbReference>
<dbReference type="SUPFAM" id="SSF100879">
    <property type="entry name" value="Lesion bypass DNA polymerase (Y-family), little finger domain"/>
    <property type="match status" value="1"/>
</dbReference>
<evidence type="ECO:0000256" key="12">
    <source>
        <dbReference type="SAM" id="MobiDB-lite"/>
    </source>
</evidence>
<protein>
    <recommendedName>
        <fullName evidence="11">DNA polymerase eta</fullName>
    </recommendedName>
</protein>
<dbReference type="InterPro" id="IPR043128">
    <property type="entry name" value="Rev_trsase/Diguanyl_cyclase"/>
</dbReference>
<keyword evidence="10" id="KW-0539">Nucleus</keyword>
<dbReference type="Pfam" id="PF21704">
    <property type="entry name" value="POLH-Rev1_HhH"/>
    <property type="match status" value="1"/>
</dbReference>
<name>A0AAD9A371_9PEZI</name>
<dbReference type="PIRSF" id="PIRSF036603">
    <property type="entry name" value="DPol_eta"/>
    <property type="match status" value="1"/>
</dbReference>
<dbReference type="GO" id="GO:0042276">
    <property type="term" value="P:error-prone translesion synthesis"/>
    <property type="evidence" value="ECO:0007669"/>
    <property type="project" value="TreeGrafter"/>
</dbReference>
<dbReference type="Gene3D" id="1.10.150.20">
    <property type="entry name" value="5' to 3' exonuclease, C-terminal subdomain"/>
    <property type="match status" value="1"/>
</dbReference>
<evidence type="ECO:0000256" key="2">
    <source>
        <dbReference type="ARBA" id="ARBA00004173"/>
    </source>
</evidence>
<dbReference type="GO" id="GO:0006281">
    <property type="term" value="P:DNA repair"/>
    <property type="evidence" value="ECO:0007669"/>
    <property type="project" value="UniProtKB-KW"/>
</dbReference>
<evidence type="ECO:0000256" key="8">
    <source>
        <dbReference type="ARBA" id="ARBA00023128"/>
    </source>
</evidence>
<dbReference type="GO" id="GO:0003887">
    <property type="term" value="F:DNA-directed DNA polymerase activity"/>
    <property type="evidence" value="ECO:0007669"/>
    <property type="project" value="TreeGrafter"/>
</dbReference>
<keyword evidence="4" id="KW-0479">Metal-binding</keyword>
<feature type="domain" description="UmuC" evidence="13">
    <location>
        <begin position="39"/>
        <end position="301"/>
    </location>
</feature>
<dbReference type="Gene3D" id="3.30.70.270">
    <property type="match status" value="1"/>
</dbReference>
<dbReference type="PANTHER" id="PTHR45873">
    <property type="entry name" value="DNA POLYMERASE ETA"/>
    <property type="match status" value="1"/>
</dbReference>
<gene>
    <name evidence="15" type="ORF">CCHR01_17111</name>
</gene>
<evidence type="ECO:0000256" key="7">
    <source>
        <dbReference type="ARBA" id="ARBA00022833"/>
    </source>
</evidence>
<dbReference type="EMBL" id="JAQOWY010000577">
    <property type="protein sequence ID" value="KAK1840260.1"/>
    <property type="molecule type" value="Genomic_DNA"/>
</dbReference>
<dbReference type="AlphaFoldDB" id="A0AAD9A371"/>
<evidence type="ECO:0000256" key="4">
    <source>
        <dbReference type="ARBA" id="ARBA00022723"/>
    </source>
</evidence>
<reference evidence="15" key="1">
    <citation type="submission" date="2023-01" db="EMBL/GenBank/DDBJ databases">
        <title>Colletotrichum chrysophilum M932 genome sequence.</title>
        <authorList>
            <person name="Baroncelli R."/>
        </authorList>
    </citation>
    <scope>NUCLEOTIDE SEQUENCE</scope>
    <source>
        <strain evidence="15">M932</strain>
    </source>
</reference>
<dbReference type="Pfam" id="PF11799">
    <property type="entry name" value="IMS_C"/>
    <property type="match status" value="1"/>
</dbReference>
<dbReference type="InterPro" id="IPR001126">
    <property type="entry name" value="UmuC"/>
</dbReference>
<dbReference type="PROSITE" id="PS51907">
    <property type="entry name" value="ZF_UBZ3"/>
    <property type="match status" value="1"/>
</dbReference>
<proteinExistence type="predicted"/>
<evidence type="ECO:0000256" key="11">
    <source>
        <dbReference type="ARBA" id="ARBA00044975"/>
    </source>
</evidence>
<keyword evidence="9" id="KW-0234">DNA repair</keyword>
<keyword evidence="6" id="KW-0863">Zinc-finger</keyword>
<feature type="domain" description="UBZ3-type" evidence="14">
    <location>
        <begin position="531"/>
        <end position="565"/>
    </location>
</feature>
<dbReference type="Proteomes" id="UP001243330">
    <property type="component" value="Unassembled WGS sequence"/>
</dbReference>
<evidence type="ECO:0000313" key="16">
    <source>
        <dbReference type="Proteomes" id="UP001243330"/>
    </source>
</evidence>
<dbReference type="InterPro" id="IPR036775">
    <property type="entry name" value="DNA_pol_Y-fam_lit_finger_sf"/>
</dbReference>
<dbReference type="InterPro" id="IPR041298">
    <property type="entry name" value="UBZ3"/>
</dbReference>
<dbReference type="InterPro" id="IPR043502">
    <property type="entry name" value="DNA/RNA_pol_sf"/>
</dbReference>
<dbReference type="FunFam" id="3.40.1170.60:FF:000008">
    <property type="entry name" value="DNA polymerase eta subunit"/>
    <property type="match status" value="1"/>
</dbReference>
<dbReference type="PANTHER" id="PTHR45873:SF1">
    <property type="entry name" value="DNA POLYMERASE ETA"/>
    <property type="match status" value="1"/>
</dbReference>
<dbReference type="GO" id="GO:0007064">
    <property type="term" value="P:mitotic sister chromatid cohesion"/>
    <property type="evidence" value="ECO:0007669"/>
    <property type="project" value="UniProtKB-ARBA"/>
</dbReference>
<keyword evidence="3" id="KW-0808">Transferase</keyword>
<keyword evidence="5" id="KW-0227">DNA damage</keyword>
<evidence type="ECO:0000256" key="3">
    <source>
        <dbReference type="ARBA" id="ARBA00022679"/>
    </source>
</evidence>
<comment type="subcellular location">
    <subcellularLocation>
        <location evidence="2">Mitochondrion</location>
    </subcellularLocation>
    <subcellularLocation>
        <location evidence="1">Nucleus</location>
    </subcellularLocation>
</comment>
<dbReference type="GO" id="GO:0009314">
    <property type="term" value="P:response to radiation"/>
    <property type="evidence" value="ECO:0007669"/>
    <property type="project" value="TreeGrafter"/>
</dbReference>
<dbReference type="GO" id="GO:0008270">
    <property type="term" value="F:zinc ion binding"/>
    <property type="evidence" value="ECO:0007669"/>
    <property type="project" value="UniProtKB-KW"/>
</dbReference>
<dbReference type="GO" id="GO:0035861">
    <property type="term" value="C:site of double-strand break"/>
    <property type="evidence" value="ECO:0007669"/>
    <property type="project" value="TreeGrafter"/>
</dbReference>
<comment type="caution">
    <text evidence="15">The sequence shown here is derived from an EMBL/GenBank/DDBJ whole genome shotgun (WGS) entry which is preliminary data.</text>
</comment>
<dbReference type="GO" id="GO:0005739">
    <property type="term" value="C:mitochondrion"/>
    <property type="evidence" value="ECO:0007669"/>
    <property type="project" value="UniProtKB-SubCell"/>
</dbReference>
<dbReference type="Gene3D" id="3.30.1490.100">
    <property type="entry name" value="DNA polymerase, Y-family, little finger domain"/>
    <property type="match status" value="1"/>
</dbReference>
<evidence type="ECO:0000256" key="9">
    <source>
        <dbReference type="ARBA" id="ARBA00023204"/>
    </source>
</evidence>
<keyword evidence="8" id="KW-0496">Mitochondrion</keyword>
<organism evidence="15 16">
    <name type="scientific">Colletotrichum chrysophilum</name>
    <dbReference type="NCBI Taxonomy" id="1836956"/>
    <lineage>
        <taxon>Eukaryota</taxon>
        <taxon>Fungi</taxon>
        <taxon>Dikarya</taxon>
        <taxon>Ascomycota</taxon>
        <taxon>Pezizomycotina</taxon>
        <taxon>Sordariomycetes</taxon>
        <taxon>Hypocreomycetidae</taxon>
        <taxon>Glomerellales</taxon>
        <taxon>Glomerellaceae</taxon>
        <taxon>Colletotrichum</taxon>
        <taxon>Colletotrichum gloeosporioides species complex</taxon>
    </lineage>
</organism>
<dbReference type="SUPFAM" id="SSF56672">
    <property type="entry name" value="DNA/RNA polymerases"/>
    <property type="match status" value="1"/>
</dbReference>
<evidence type="ECO:0000256" key="1">
    <source>
        <dbReference type="ARBA" id="ARBA00004123"/>
    </source>
</evidence>
<evidence type="ECO:0000259" key="14">
    <source>
        <dbReference type="PROSITE" id="PS51907"/>
    </source>
</evidence>
<dbReference type="Pfam" id="PF00817">
    <property type="entry name" value="IMS"/>
    <property type="match status" value="1"/>
</dbReference>
<evidence type="ECO:0000256" key="6">
    <source>
        <dbReference type="ARBA" id="ARBA00022771"/>
    </source>
</evidence>